<dbReference type="EMBL" id="CP061800">
    <property type="protein sequence ID" value="QTA90757.1"/>
    <property type="molecule type" value="Genomic_DNA"/>
</dbReference>
<gene>
    <name evidence="1" type="ORF">dnm_068180</name>
</gene>
<name>A0A975BS75_9BACT</name>
<organism evidence="1 2">
    <name type="scientific">Desulfonema magnum</name>
    <dbReference type="NCBI Taxonomy" id="45655"/>
    <lineage>
        <taxon>Bacteria</taxon>
        <taxon>Pseudomonadati</taxon>
        <taxon>Thermodesulfobacteriota</taxon>
        <taxon>Desulfobacteria</taxon>
        <taxon>Desulfobacterales</taxon>
        <taxon>Desulfococcaceae</taxon>
        <taxon>Desulfonema</taxon>
    </lineage>
</organism>
<dbReference type="Proteomes" id="UP000663722">
    <property type="component" value="Chromosome"/>
</dbReference>
<proteinExistence type="predicted"/>
<evidence type="ECO:0000313" key="1">
    <source>
        <dbReference type="EMBL" id="QTA90757.1"/>
    </source>
</evidence>
<evidence type="ECO:0000313" key="2">
    <source>
        <dbReference type="Proteomes" id="UP000663722"/>
    </source>
</evidence>
<reference evidence="1" key="1">
    <citation type="journal article" date="2021" name="Microb. Physiol.">
        <title>Proteogenomic Insights into the Physiology of Marine, Sulfate-Reducing, Filamentous Desulfonema limicola and Desulfonema magnum.</title>
        <authorList>
            <person name="Schnaars V."/>
            <person name="Wohlbrand L."/>
            <person name="Scheve S."/>
            <person name="Hinrichs C."/>
            <person name="Reinhardt R."/>
            <person name="Rabus R."/>
        </authorList>
    </citation>
    <scope>NUCLEOTIDE SEQUENCE</scope>
    <source>
        <strain evidence="1">4be13</strain>
    </source>
</reference>
<dbReference type="AlphaFoldDB" id="A0A975BS75"/>
<accession>A0A975BS75</accession>
<dbReference type="KEGG" id="dmm:dnm_068180"/>
<keyword evidence="2" id="KW-1185">Reference proteome</keyword>
<protein>
    <submittedName>
        <fullName evidence="1">Uncharacterized protein</fullName>
    </submittedName>
</protein>
<sequence>MRIFEFLKKVDISILCTGQKRWVLKKPGFFRKGKAHPLGKKAGFLPASG</sequence>